<reference evidence="2" key="2">
    <citation type="submission" date="2015-06" db="UniProtKB">
        <authorList>
            <consortium name="EnsemblMetazoa"/>
        </authorList>
    </citation>
    <scope>IDENTIFICATION</scope>
</reference>
<dbReference type="PANTHER" id="PTHR11792:SF18">
    <property type="entry name" value="FI20035P1"/>
    <property type="match status" value="1"/>
</dbReference>
<dbReference type="GO" id="GO:0005737">
    <property type="term" value="C:cytoplasm"/>
    <property type="evidence" value="ECO:0007669"/>
    <property type="project" value="TreeGrafter"/>
</dbReference>
<dbReference type="GO" id="GO:0007165">
    <property type="term" value="P:signal transduction"/>
    <property type="evidence" value="ECO:0007669"/>
    <property type="project" value="InterPro"/>
</dbReference>
<reference evidence="3" key="1">
    <citation type="submission" date="2013-02" db="EMBL/GenBank/DDBJ databases">
        <authorList>
            <person name="Hughes D."/>
        </authorList>
    </citation>
    <scope>NUCLEOTIDE SEQUENCE</scope>
    <source>
        <strain>Durham</strain>
        <strain evidence="3">NC isolate 2 -- Noor lab</strain>
    </source>
</reference>
<dbReference type="Gene3D" id="2.60.40.640">
    <property type="match status" value="1"/>
</dbReference>
<name>T1GCS2_MEGSC</name>
<dbReference type="EnsemblMetazoa" id="MESCA001092-RA">
    <property type="protein sequence ID" value="MESCA001092-PA"/>
    <property type="gene ID" value="MESCA001092"/>
</dbReference>
<dbReference type="SUPFAM" id="SSF81296">
    <property type="entry name" value="E set domains"/>
    <property type="match status" value="1"/>
</dbReference>
<dbReference type="HOGENOM" id="CLU_2190546_0_0_1"/>
<dbReference type="InterPro" id="IPR014752">
    <property type="entry name" value="Arrestin-like_C"/>
</dbReference>
<sequence length="109" mass="12056">MFNNGKFKNVVAESEIVSPGERTVVPGSSMNSTIILKPKRGTTKNWIALEDTLQRSTDPEDITGVIAASAIRTQHPTVLNMPEAMVLNDERNVFAIYVSYYVKVKLTLS</sequence>
<dbReference type="EMBL" id="CAQQ02194785">
    <property type="status" value="NOT_ANNOTATED_CDS"/>
    <property type="molecule type" value="Genomic_DNA"/>
</dbReference>
<evidence type="ECO:0000256" key="1">
    <source>
        <dbReference type="ARBA" id="ARBA00005298"/>
    </source>
</evidence>
<organism evidence="2 3">
    <name type="scientific">Megaselia scalaris</name>
    <name type="common">Humpbacked fly</name>
    <name type="synonym">Phora scalaris</name>
    <dbReference type="NCBI Taxonomy" id="36166"/>
    <lineage>
        <taxon>Eukaryota</taxon>
        <taxon>Metazoa</taxon>
        <taxon>Ecdysozoa</taxon>
        <taxon>Arthropoda</taxon>
        <taxon>Hexapoda</taxon>
        <taxon>Insecta</taxon>
        <taxon>Pterygota</taxon>
        <taxon>Neoptera</taxon>
        <taxon>Endopterygota</taxon>
        <taxon>Diptera</taxon>
        <taxon>Brachycera</taxon>
        <taxon>Muscomorpha</taxon>
        <taxon>Platypezoidea</taxon>
        <taxon>Phoridae</taxon>
        <taxon>Megaseliini</taxon>
        <taxon>Megaselia</taxon>
    </lineage>
</organism>
<dbReference type="Proteomes" id="UP000015102">
    <property type="component" value="Unassembled WGS sequence"/>
</dbReference>
<dbReference type="PANTHER" id="PTHR11792">
    <property type="entry name" value="ARRESTIN"/>
    <property type="match status" value="1"/>
</dbReference>
<dbReference type="GO" id="GO:0001664">
    <property type="term" value="F:G protein-coupled receptor binding"/>
    <property type="evidence" value="ECO:0007669"/>
    <property type="project" value="TreeGrafter"/>
</dbReference>
<dbReference type="InterPro" id="IPR000698">
    <property type="entry name" value="Arrestin"/>
</dbReference>
<proteinExistence type="inferred from homology"/>
<protein>
    <submittedName>
        <fullName evidence="2">Uncharacterized protein</fullName>
    </submittedName>
</protein>
<dbReference type="InterPro" id="IPR014756">
    <property type="entry name" value="Ig_E-set"/>
</dbReference>
<accession>T1GCS2</accession>
<evidence type="ECO:0000313" key="2">
    <source>
        <dbReference type="EnsemblMetazoa" id="MESCA001092-PA"/>
    </source>
</evidence>
<dbReference type="STRING" id="36166.T1GCS2"/>
<dbReference type="GO" id="GO:0002031">
    <property type="term" value="P:G protein-coupled receptor internalization"/>
    <property type="evidence" value="ECO:0007669"/>
    <property type="project" value="TreeGrafter"/>
</dbReference>
<dbReference type="AlphaFoldDB" id="T1GCS2"/>
<keyword evidence="3" id="KW-1185">Reference proteome</keyword>
<evidence type="ECO:0000313" key="3">
    <source>
        <dbReference type="Proteomes" id="UP000015102"/>
    </source>
</evidence>
<comment type="similarity">
    <text evidence="1">Belongs to the arrestin family.</text>
</comment>